<name>A0A831PKI9_9BACT</name>
<reference evidence="1" key="1">
    <citation type="journal article" date="2020" name="mSystems">
        <title>Genome- and Community-Level Interaction Insights into Carbon Utilization and Element Cycling Functions of Hydrothermarchaeota in Hydrothermal Sediment.</title>
        <authorList>
            <person name="Zhou Z."/>
            <person name="Liu Y."/>
            <person name="Xu W."/>
            <person name="Pan J."/>
            <person name="Luo Z.H."/>
            <person name="Li M."/>
        </authorList>
    </citation>
    <scope>NUCLEOTIDE SEQUENCE [LARGE SCALE GENOMIC DNA]</scope>
    <source>
        <strain evidence="1">SpSt-1217</strain>
    </source>
</reference>
<evidence type="ECO:0000313" key="1">
    <source>
        <dbReference type="EMBL" id="HDR51620.1"/>
    </source>
</evidence>
<gene>
    <name evidence="1" type="ORF">ENN90_08380</name>
</gene>
<dbReference type="EMBL" id="DSDK01000461">
    <property type="protein sequence ID" value="HDR51620.1"/>
    <property type="molecule type" value="Genomic_DNA"/>
</dbReference>
<protein>
    <recommendedName>
        <fullName evidence="2">DUF3324 domain-containing protein</fullName>
    </recommendedName>
</protein>
<dbReference type="AlphaFoldDB" id="A0A831PKI9"/>
<proteinExistence type="predicted"/>
<organism evidence="1">
    <name type="scientific">Mariniphaga anaerophila</name>
    <dbReference type="NCBI Taxonomy" id="1484053"/>
    <lineage>
        <taxon>Bacteria</taxon>
        <taxon>Pseudomonadati</taxon>
        <taxon>Bacteroidota</taxon>
        <taxon>Bacteroidia</taxon>
        <taxon>Marinilabiliales</taxon>
        <taxon>Prolixibacteraceae</taxon>
        <taxon>Mariniphaga</taxon>
    </lineage>
</organism>
<comment type="caution">
    <text evidence="1">The sequence shown here is derived from an EMBL/GenBank/DDBJ whole genome shotgun (WGS) entry which is preliminary data.</text>
</comment>
<accession>A0A831PKI9</accession>
<sequence>MKRYSVFKKLALSALALTVLSFISAGNIIVLNGLTHENQAQPGETYRGSIQIQNASENTKSVRVYQRDYWFSYTGESKHDPAGTMERSNAGWMTFNPEMLDLAGNEKATIEFEVSVPSESLSGTYWSVIMVEGIVPPDTASYQSGVTINTAIRYAVQVVTTIGETGTSDIQFLGLELGQQEETPLLHVAIENTGERMLRPELALELFDEAGNSAGVIKAERRKTFPGTSVLITLRLEGIKPGNYNGVLVADCDADHIFGTNVSFEI</sequence>
<dbReference type="Proteomes" id="UP000886047">
    <property type="component" value="Unassembled WGS sequence"/>
</dbReference>
<evidence type="ECO:0008006" key="2">
    <source>
        <dbReference type="Google" id="ProtNLM"/>
    </source>
</evidence>